<feature type="domain" description="Sushi" evidence="5">
    <location>
        <begin position="559"/>
        <end position="614"/>
    </location>
</feature>
<evidence type="ECO:0000256" key="3">
    <source>
        <dbReference type="SAM" id="MobiDB-lite"/>
    </source>
</evidence>
<dbReference type="OrthoDB" id="10634576at2759"/>
<feature type="compositionally biased region" description="Acidic residues" evidence="3">
    <location>
        <begin position="193"/>
        <end position="202"/>
    </location>
</feature>
<comment type="caution">
    <text evidence="2">Lacks conserved residue(s) required for the propagation of feature annotation.</text>
</comment>
<proteinExistence type="predicted"/>
<accession>A0A813YU53</accession>
<organism evidence="6 7">
    <name type="scientific">Brachionus calyciflorus</name>
    <dbReference type="NCBI Taxonomy" id="104777"/>
    <lineage>
        <taxon>Eukaryota</taxon>
        <taxon>Metazoa</taxon>
        <taxon>Spiralia</taxon>
        <taxon>Gnathifera</taxon>
        <taxon>Rotifera</taxon>
        <taxon>Eurotatoria</taxon>
        <taxon>Monogononta</taxon>
        <taxon>Pseudotrocha</taxon>
        <taxon>Ploima</taxon>
        <taxon>Brachionidae</taxon>
        <taxon>Brachionus</taxon>
    </lineage>
</organism>
<feature type="signal peptide" evidence="4">
    <location>
        <begin position="1"/>
        <end position="21"/>
    </location>
</feature>
<sequence>MPNKKIFFILFTLCLNEILLSLPTVTEIPNSNEETNILLKRSINLDHSSLERFLASRSLNKQSKDKMSFSDLNKRNDGKSEKFSNFFFEKKIRELTDSFLKSNTTSLGNSNAKNTFKTDLNWILNAENDKDEEEIFKKSQALGLNSQKTLFPKTTSIFKKITTYALLTTTKTTPIRQSTNQTPKIEEESSEKNDEEDEDQDDSNEKQDELPKKEKKKLRKKQPKKSIGENDEINNEKSILSSKQLKQVYQFLRKKQKNEKKEDSSSTNDLINSLLTSPSHEVHLKLKDSLAAKAANDALLKWHSKVPFAGLDELEEMYNKFYEFYYDYFNIYSSHGDSHFHMHHHPRHNHHRLNLLEFLSSKTEKPDKTTPKNFLFDKIIQSNYLTKYDSMLNDHHHYDDLLHHPHHLSHHPNDYYHYHHSNWPYIPKESLGEDPYYLRLKSKMNFYLSKNLEPPTSLLNEMKHLKYHSIHDHTNDLDYHGVDDYETHFNNPNPHQHYHYSQYPIYDEFGRKTIFTTGQFEHFPQSTNIQNENLSKNPVVCSNYPDHSTEGFKSFISVESCNQPSFLSSNGIPLFGNGCAFRYMCEFGYQPIGGFAASIKCNNGFWTARAVCIKQGLNPSNAPNSVNSNQQNVLNRPSQQSAQTLVSGSSFQSNLLKRSDSVQNPPIEITSDNKSRLKRSFNDKSLEISEMDQILALLNSDSSKMQINSNNLDRKISEYYQNDSINDNSSSYIPVFSKNRQLIDQILIDLNTKTTKQTDSTRSTILQIFPNKKVFPEQIEFKPKNDVTDQSKINSDPNIKWSNIIDSDSEKTIYESFNELLEDSSNKSIINKNDR</sequence>
<feature type="chain" id="PRO_5032956458" description="Sushi domain-containing protein" evidence="4">
    <location>
        <begin position="22"/>
        <end position="835"/>
    </location>
</feature>
<dbReference type="EMBL" id="CAJNOC010001771">
    <property type="protein sequence ID" value="CAF0889867.1"/>
    <property type="molecule type" value="Genomic_DNA"/>
</dbReference>
<evidence type="ECO:0000259" key="5">
    <source>
        <dbReference type="PROSITE" id="PS50923"/>
    </source>
</evidence>
<dbReference type="PROSITE" id="PS50923">
    <property type="entry name" value="SUSHI"/>
    <property type="match status" value="1"/>
</dbReference>
<feature type="compositionally biased region" description="Polar residues" evidence="3">
    <location>
        <begin position="174"/>
        <end position="183"/>
    </location>
</feature>
<protein>
    <recommendedName>
        <fullName evidence="5">Sushi domain-containing protein</fullName>
    </recommendedName>
</protein>
<feature type="region of interest" description="Disordered" evidence="3">
    <location>
        <begin position="174"/>
        <end position="235"/>
    </location>
</feature>
<name>A0A813YU53_9BILA</name>
<feature type="compositionally biased region" description="Basic residues" evidence="3">
    <location>
        <begin position="213"/>
        <end position="224"/>
    </location>
</feature>
<gene>
    <name evidence="6" type="ORF">OXX778_LOCUS10852</name>
</gene>
<evidence type="ECO:0000313" key="7">
    <source>
        <dbReference type="Proteomes" id="UP000663879"/>
    </source>
</evidence>
<evidence type="ECO:0000256" key="2">
    <source>
        <dbReference type="PROSITE-ProRule" id="PRU00302"/>
    </source>
</evidence>
<evidence type="ECO:0000313" key="6">
    <source>
        <dbReference type="EMBL" id="CAF0889867.1"/>
    </source>
</evidence>
<evidence type="ECO:0000256" key="1">
    <source>
        <dbReference type="ARBA" id="ARBA00023157"/>
    </source>
</evidence>
<keyword evidence="4" id="KW-0732">Signal</keyword>
<reference evidence="6" key="1">
    <citation type="submission" date="2021-02" db="EMBL/GenBank/DDBJ databases">
        <authorList>
            <person name="Nowell W R."/>
        </authorList>
    </citation>
    <scope>NUCLEOTIDE SEQUENCE</scope>
    <source>
        <strain evidence="6">Ploen Becks lab</strain>
    </source>
</reference>
<keyword evidence="1 2" id="KW-1015">Disulfide bond</keyword>
<feature type="compositionally biased region" description="Basic and acidic residues" evidence="3">
    <location>
        <begin position="203"/>
        <end position="212"/>
    </location>
</feature>
<keyword evidence="7" id="KW-1185">Reference proteome</keyword>
<comment type="caution">
    <text evidence="6">The sequence shown here is derived from an EMBL/GenBank/DDBJ whole genome shotgun (WGS) entry which is preliminary data.</text>
</comment>
<keyword evidence="2" id="KW-0768">Sushi</keyword>
<evidence type="ECO:0000256" key="4">
    <source>
        <dbReference type="SAM" id="SignalP"/>
    </source>
</evidence>
<dbReference type="Proteomes" id="UP000663879">
    <property type="component" value="Unassembled WGS sequence"/>
</dbReference>
<dbReference type="AlphaFoldDB" id="A0A813YU53"/>
<feature type="disulfide bond" evidence="2">
    <location>
        <begin position="585"/>
        <end position="612"/>
    </location>
</feature>
<dbReference type="InterPro" id="IPR000436">
    <property type="entry name" value="Sushi_SCR_CCP_dom"/>
</dbReference>